<feature type="compositionally biased region" description="Basic and acidic residues" evidence="1">
    <location>
        <begin position="19"/>
        <end position="28"/>
    </location>
</feature>
<dbReference type="AlphaFoldDB" id="A0A3R7FTP5"/>
<organism evidence="2 3">
    <name type="scientific">Clonorchis sinensis</name>
    <name type="common">Chinese liver fluke</name>
    <dbReference type="NCBI Taxonomy" id="79923"/>
    <lineage>
        <taxon>Eukaryota</taxon>
        <taxon>Metazoa</taxon>
        <taxon>Spiralia</taxon>
        <taxon>Lophotrochozoa</taxon>
        <taxon>Platyhelminthes</taxon>
        <taxon>Trematoda</taxon>
        <taxon>Digenea</taxon>
        <taxon>Opisthorchiida</taxon>
        <taxon>Opisthorchiata</taxon>
        <taxon>Opisthorchiidae</taxon>
        <taxon>Clonorchis</taxon>
    </lineage>
</organism>
<evidence type="ECO:0000313" key="3">
    <source>
        <dbReference type="Proteomes" id="UP000286415"/>
    </source>
</evidence>
<feature type="region of interest" description="Disordered" evidence="1">
    <location>
        <begin position="1"/>
        <end position="28"/>
    </location>
</feature>
<name>A0A3R7FTP5_CLOSI</name>
<dbReference type="InParanoid" id="A0A3R7FTP5"/>
<comment type="caution">
    <text evidence="2">The sequence shown here is derived from an EMBL/GenBank/DDBJ whole genome shotgun (WGS) entry which is preliminary data.</text>
</comment>
<evidence type="ECO:0000256" key="1">
    <source>
        <dbReference type="SAM" id="MobiDB-lite"/>
    </source>
</evidence>
<accession>A0A3R7FTP5</accession>
<sequence length="81" mass="9187">MITSKIPAHHTASTQQRSETAKPQKLRRELTSRKVLRINPTPAFSLLLSRLGRPDRIPALLLLFGGMVVRRRKGATVERFL</sequence>
<dbReference type="Proteomes" id="UP000286415">
    <property type="component" value="Unassembled WGS sequence"/>
</dbReference>
<dbReference type="EMBL" id="NIRI02000056">
    <property type="protein sequence ID" value="KAG5443449.1"/>
    <property type="molecule type" value="Genomic_DNA"/>
</dbReference>
<proteinExistence type="predicted"/>
<reference evidence="2 3" key="2">
    <citation type="journal article" date="2021" name="Genomics">
        <title>High-quality reference genome for Clonorchis sinensis.</title>
        <authorList>
            <person name="Young N.D."/>
            <person name="Stroehlein A.J."/>
            <person name="Kinkar L."/>
            <person name="Wang T."/>
            <person name="Sohn W.M."/>
            <person name="Chang B.C.H."/>
            <person name="Kaur P."/>
            <person name="Weisz D."/>
            <person name="Dudchenko O."/>
            <person name="Aiden E.L."/>
            <person name="Korhonen P.K."/>
            <person name="Gasser R.B."/>
        </authorList>
    </citation>
    <scope>NUCLEOTIDE SEQUENCE [LARGE SCALE GENOMIC DNA]</scope>
    <source>
        <strain evidence="2">Cs-k2</strain>
    </source>
</reference>
<evidence type="ECO:0000313" key="2">
    <source>
        <dbReference type="EMBL" id="KAG5443449.1"/>
    </source>
</evidence>
<keyword evidence="3" id="KW-1185">Reference proteome</keyword>
<gene>
    <name evidence="2" type="ORF">CSKR_110398</name>
</gene>
<reference evidence="2 3" key="1">
    <citation type="journal article" date="2018" name="Biotechnol. Adv.">
        <title>Improved genomic resources and new bioinformatic workflow for the carcinogenic parasite Clonorchis sinensis: Biotechnological implications.</title>
        <authorList>
            <person name="Wang D."/>
            <person name="Korhonen P.K."/>
            <person name="Gasser R.B."/>
            <person name="Young N.D."/>
        </authorList>
    </citation>
    <scope>NUCLEOTIDE SEQUENCE [LARGE SCALE GENOMIC DNA]</scope>
    <source>
        <strain evidence="2">Cs-k2</strain>
    </source>
</reference>
<protein>
    <submittedName>
        <fullName evidence="2">Uncharacterized protein</fullName>
    </submittedName>
</protein>